<dbReference type="EMBL" id="CP046640">
    <property type="protein sequence ID" value="QTL97283.1"/>
    <property type="molecule type" value="Genomic_DNA"/>
</dbReference>
<dbReference type="InterPro" id="IPR004391">
    <property type="entry name" value="Glu_race"/>
</dbReference>
<evidence type="ECO:0000313" key="10">
    <source>
        <dbReference type="Proteomes" id="UP000665020"/>
    </source>
</evidence>
<evidence type="ECO:0000256" key="1">
    <source>
        <dbReference type="ARBA" id="ARBA00001602"/>
    </source>
</evidence>
<evidence type="ECO:0000256" key="8">
    <source>
        <dbReference type="HAMAP-Rule" id="MF_00258"/>
    </source>
</evidence>
<proteinExistence type="inferred from homology"/>
<evidence type="ECO:0000256" key="4">
    <source>
        <dbReference type="ARBA" id="ARBA00022984"/>
    </source>
</evidence>
<evidence type="ECO:0000256" key="6">
    <source>
        <dbReference type="ARBA" id="ARBA00023316"/>
    </source>
</evidence>
<dbReference type="GO" id="GO:0008360">
    <property type="term" value="P:regulation of cell shape"/>
    <property type="evidence" value="ECO:0007669"/>
    <property type="project" value="UniProtKB-KW"/>
</dbReference>
<evidence type="ECO:0000256" key="5">
    <source>
        <dbReference type="ARBA" id="ARBA00023235"/>
    </source>
</evidence>
<reference evidence="9" key="1">
    <citation type="submission" date="2019-12" db="EMBL/GenBank/DDBJ databases">
        <authorList>
            <person name="zhang j."/>
            <person name="sun C.M."/>
        </authorList>
    </citation>
    <scope>NUCLEOTIDE SEQUENCE</scope>
    <source>
        <strain evidence="9">NS-1</strain>
    </source>
</reference>
<dbReference type="PANTHER" id="PTHR21198">
    <property type="entry name" value="GLUTAMATE RACEMASE"/>
    <property type="match status" value="1"/>
</dbReference>
<dbReference type="SUPFAM" id="SSF53681">
    <property type="entry name" value="Aspartate/glutamate racemase"/>
    <property type="match status" value="2"/>
</dbReference>
<dbReference type="NCBIfam" id="TIGR00067">
    <property type="entry name" value="glut_race"/>
    <property type="match status" value="1"/>
</dbReference>
<dbReference type="Pfam" id="PF01177">
    <property type="entry name" value="Asp_Glu_race"/>
    <property type="match status" value="1"/>
</dbReference>
<keyword evidence="3 8" id="KW-0133">Cell shape</keyword>
<dbReference type="HAMAP" id="MF_00258">
    <property type="entry name" value="Glu_racemase"/>
    <property type="match status" value="1"/>
</dbReference>
<comment type="catalytic activity">
    <reaction evidence="1 8">
        <text>L-glutamate = D-glutamate</text>
        <dbReference type="Rhea" id="RHEA:12813"/>
        <dbReference type="ChEBI" id="CHEBI:29985"/>
        <dbReference type="ChEBI" id="CHEBI:29986"/>
        <dbReference type="EC" id="5.1.1.3"/>
    </reaction>
</comment>
<dbReference type="GO" id="GO:0071555">
    <property type="term" value="P:cell wall organization"/>
    <property type="evidence" value="ECO:0007669"/>
    <property type="project" value="UniProtKB-KW"/>
</dbReference>
<dbReference type="RefSeq" id="WP_230868914.1">
    <property type="nucleotide sequence ID" value="NZ_CP046640.1"/>
</dbReference>
<comment type="pathway">
    <text evidence="8">Cell wall biogenesis; peptidoglycan biosynthesis.</text>
</comment>
<dbReference type="PROSITE" id="PS00923">
    <property type="entry name" value="ASP_GLU_RACEMASE_1"/>
    <property type="match status" value="1"/>
</dbReference>
<sequence length="255" mass="29165">MTIGFFDSGIGGLTVLKEALQLLPQEDYVYYADTENVPYGTKSREEVRQHIFNAVNFINQYNINALVVACNTATSIAIRRLRQLYDFPIIGMEPAVKPAVNKTDDKRVLVLATPLTIQEDKYKNLVSRIDARHIVDSLALPELVNYAENFIFNDKLILTYLKKKLAPFDLDDYGTIVLGCTHFIYYREIFKQLAANIDIIDGNYGTVIHLRDVLADSKFDLKQGSGEVRFYSSGKEEIGKYKKYMKVLNHYKINK</sequence>
<accession>A0A8A7K679</accession>
<keyword evidence="5 8" id="KW-0413">Isomerase</keyword>
<dbReference type="GO" id="GO:0009252">
    <property type="term" value="P:peptidoglycan biosynthetic process"/>
    <property type="evidence" value="ECO:0007669"/>
    <property type="project" value="UniProtKB-UniRule"/>
</dbReference>
<keyword evidence="4 8" id="KW-0573">Peptidoglycan synthesis</keyword>
<feature type="binding site" evidence="8">
    <location>
        <begin position="71"/>
        <end position="72"/>
    </location>
    <ligand>
        <name>substrate</name>
    </ligand>
</feature>
<dbReference type="UniPathway" id="UPA00219"/>
<dbReference type="EC" id="5.1.1.3" evidence="2 8"/>
<dbReference type="FunFam" id="3.40.50.1860:FF:000002">
    <property type="entry name" value="Glutamate racemase"/>
    <property type="match status" value="1"/>
</dbReference>
<feature type="active site" description="Proton donor/acceptor" evidence="8">
    <location>
        <position position="180"/>
    </location>
</feature>
<dbReference type="InterPro" id="IPR018187">
    <property type="entry name" value="Asp/Glu_racemase_AS_1"/>
</dbReference>
<feature type="active site" description="Proton donor/acceptor" evidence="8">
    <location>
        <position position="70"/>
    </location>
</feature>
<dbReference type="KEGG" id="ifn:GM661_04440"/>
<evidence type="ECO:0000256" key="2">
    <source>
        <dbReference type="ARBA" id="ARBA00013090"/>
    </source>
</evidence>
<dbReference type="GO" id="GO:0008881">
    <property type="term" value="F:glutamate racemase activity"/>
    <property type="evidence" value="ECO:0007669"/>
    <property type="project" value="UniProtKB-UniRule"/>
</dbReference>
<feature type="binding site" evidence="8">
    <location>
        <begin position="39"/>
        <end position="40"/>
    </location>
    <ligand>
        <name>substrate</name>
    </ligand>
</feature>
<evidence type="ECO:0000256" key="3">
    <source>
        <dbReference type="ARBA" id="ARBA00022960"/>
    </source>
</evidence>
<gene>
    <name evidence="8 9" type="primary">murI</name>
    <name evidence="9" type="ORF">GM661_04440</name>
</gene>
<dbReference type="Proteomes" id="UP000665020">
    <property type="component" value="Chromosome"/>
</dbReference>
<organism evidence="9 10">
    <name type="scientific">Iocasia fonsfrigidae</name>
    <dbReference type="NCBI Taxonomy" id="2682810"/>
    <lineage>
        <taxon>Bacteria</taxon>
        <taxon>Bacillati</taxon>
        <taxon>Bacillota</taxon>
        <taxon>Clostridia</taxon>
        <taxon>Halanaerobiales</taxon>
        <taxon>Halanaerobiaceae</taxon>
        <taxon>Iocasia</taxon>
    </lineage>
</organism>
<dbReference type="PANTHER" id="PTHR21198:SF3">
    <property type="entry name" value="GLUTAMATE RACEMASE"/>
    <property type="match status" value="1"/>
</dbReference>
<keyword evidence="10" id="KW-1185">Reference proteome</keyword>
<protein>
    <recommendedName>
        <fullName evidence="7 8">Glutamate racemase</fullName>
        <ecNumber evidence="2 8">5.1.1.3</ecNumber>
    </recommendedName>
</protein>
<comment type="similarity">
    <text evidence="8">Belongs to the aspartate/glutamate racemases family.</text>
</comment>
<keyword evidence="6 8" id="KW-0961">Cell wall biogenesis/degradation</keyword>
<feature type="binding site" evidence="8">
    <location>
        <begin position="7"/>
        <end position="8"/>
    </location>
    <ligand>
        <name>substrate</name>
    </ligand>
</feature>
<evidence type="ECO:0000313" key="9">
    <source>
        <dbReference type="EMBL" id="QTL97283.1"/>
    </source>
</evidence>
<dbReference type="InterPro" id="IPR001920">
    <property type="entry name" value="Asp/Glu_race"/>
</dbReference>
<name>A0A8A7K679_9FIRM</name>
<feature type="binding site" evidence="8">
    <location>
        <begin position="181"/>
        <end position="182"/>
    </location>
    <ligand>
        <name>substrate</name>
    </ligand>
</feature>
<comment type="function">
    <text evidence="8">Provides the (R)-glutamate required for cell wall biosynthesis.</text>
</comment>
<dbReference type="InterPro" id="IPR015942">
    <property type="entry name" value="Asp/Glu/hydantoin_racemase"/>
</dbReference>
<evidence type="ECO:0000256" key="7">
    <source>
        <dbReference type="ARBA" id="ARBA00070053"/>
    </source>
</evidence>
<dbReference type="AlphaFoldDB" id="A0A8A7K679"/>
<dbReference type="Gene3D" id="3.40.50.1860">
    <property type="match status" value="2"/>
</dbReference>